<reference evidence="10 11" key="1">
    <citation type="submission" date="2014-12" db="EMBL/GenBank/DDBJ databases">
        <title>Draft Genome Sequences of Five Spore-Forming Food Isolates of Bacillus pumilus.</title>
        <authorList>
            <person name="de Jong A."/>
            <person name="van Heel A.J."/>
            <person name="Montalban-Lopez M."/>
            <person name="Krawczyk A.O."/>
            <person name="Berendsen E.M."/>
            <person name="Wells-Bennik M."/>
            <person name="Kuipers O.P."/>
        </authorList>
    </citation>
    <scope>NUCLEOTIDE SEQUENCE [LARGE SCALE GENOMIC DNA]</scope>
    <source>
        <strain evidence="10 11">B4127</strain>
    </source>
</reference>
<name>A0AB34QPD8_BACPU</name>
<evidence type="ECO:0000256" key="1">
    <source>
        <dbReference type="ARBA" id="ARBA00004651"/>
    </source>
</evidence>
<feature type="transmembrane region" description="Helical" evidence="8">
    <location>
        <begin position="79"/>
        <end position="108"/>
    </location>
</feature>
<feature type="transmembrane region" description="Helical" evidence="8">
    <location>
        <begin position="288"/>
        <end position="316"/>
    </location>
</feature>
<sequence>MMTYLKRKGISLSPKVYFIDALSYMALGLFATLVVGLILKTAGGLLSLPLIIKMGTLAMGLMGPAIGVAVAYRLQASPLIIFASVVSGAAGAELGGPAGSFVAALIGVELGKLVSGETKIDIILTPLVTIITGFSTAALIGPGIEAVMTGLGRLIMWGTDQSPLIMGMLVATIVGLALSSPISSAALALMLDLSGLAAGAATIGCCAQMVGFAAAGFRENRFGGLAAVGIGTSKLQLPNIVKNPLILIPPTIAGLILAPIGIIGFGMVNNAAGAGMGTSGLVGQLMTLTVMGFHPSVFLAIALLHIVGPAVISLVVSEWMRKKGYIQFGDLTIQTGGMKHEKN</sequence>
<keyword evidence="6 8" id="KW-1133">Transmembrane helix</keyword>
<comment type="caution">
    <text evidence="10">The sequence shown here is derived from an EMBL/GenBank/DDBJ whole genome shotgun (WGS) entry which is preliminary data.</text>
</comment>
<organism evidence="10 11">
    <name type="scientific">Bacillus pumilus</name>
    <name type="common">Bacillus mesentericus</name>
    <dbReference type="NCBI Taxonomy" id="1408"/>
    <lineage>
        <taxon>Bacteria</taxon>
        <taxon>Bacillati</taxon>
        <taxon>Bacillota</taxon>
        <taxon>Bacilli</taxon>
        <taxon>Bacillales</taxon>
        <taxon>Bacillaceae</taxon>
        <taxon>Bacillus</taxon>
    </lineage>
</organism>
<dbReference type="GO" id="GO:0005886">
    <property type="term" value="C:plasma membrane"/>
    <property type="evidence" value="ECO:0007669"/>
    <property type="project" value="UniProtKB-SubCell"/>
</dbReference>
<evidence type="ECO:0000313" key="10">
    <source>
        <dbReference type="EMBL" id="KIL10217.1"/>
    </source>
</evidence>
<keyword evidence="3" id="KW-1003">Cell membrane</keyword>
<evidence type="ECO:0000256" key="5">
    <source>
        <dbReference type="ARBA" id="ARBA00022692"/>
    </source>
</evidence>
<dbReference type="PANTHER" id="PTHR40063:SF1">
    <property type="entry name" value="MEMBRANE PROTEIN"/>
    <property type="match status" value="1"/>
</dbReference>
<feature type="transmembrane region" description="Helical" evidence="8">
    <location>
        <begin position="196"/>
        <end position="217"/>
    </location>
</feature>
<accession>A0AB34QPD8</accession>
<dbReference type="Pfam" id="PF13303">
    <property type="entry name" value="PTS_EIIC_2"/>
    <property type="match status" value="1"/>
</dbReference>
<keyword evidence="5 8" id="KW-0812">Transmembrane</keyword>
<evidence type="ECO:0000256" key="4">
    <source>
        <dbReference type="ARBA" id="ARBA00022597"/>
    </source>
</evidence>
<dbReference type="InterPro" id="IPR003352">
    <property type="entry name" value="PTS_EIIC"/>
</dbReference>
<evidence type="ECO:0000256" key="7">
    <source>
        <dbReference type="ARBA" id="ARBA00023136"/>
    </source>
</evidence>
<feature type="domain" description="Phosphotransferase system EIIC" evidence="9">
    <location>
        <begin position="20"/>
        <end position="332"/>
    </location>
</feature>
<dbReference type="AlphaFoldDB" id="A0AB34QPD8"/>
<feature type="transmembrane region" description="Helical" evidence="8">
    <location>
        <begin position="245"/>
        <end position="268"/>
    </location>
</feature>
<keyword evidence="7 8" id="KW-0472">Membrane</keyword>
<gene>
    <name evidence="10" type="ORF">B4127_3156</name>
</gene>
<evidence type="ECO:0000259" key="9">
    <source>
        <dbReference type="Pfam" id="PF13303"/>
    </source>
</evidence>
<comment type="subcellular location">
    <subcellularLocation>
        <location evidence="1">Cell membrane</location>
        <topology evidence="1">Multi-pass membrane protein</topology>
    </subcellularLocation>
</comment>
<evidence type="ECO:0000256" key="3">
    <source>
        <dbReference type="ARBA" id="ARBA00022475"/>
    </source>
</evidence>
<keyword evidence="4" id="KW-0762">Sugar transport</keyword>
<evidence type="ECO:0000256" key="8">
    <source>
        <dbReference type="SAM" id="Phobius"/>
    </source>
</evidence>
<evidence type="ECO:0000256" key="2">
    <source>
        <dbReference type="ARBA" id="ARBA00022448"/>
    </source>
</evidence>
<evidence type="ECO:0000256" key="6">
    <source>
        <dbReference type="ARBA" id="ARBA00022989"/>
    </source>
</evidence>
<evidence type="ECO:0000313" key="11">
    <source>
        <dbReference type="Proteomes" id="UP000031978"/>
    </source>
</evidence>
<protein>
    <recommendedName>
        <fullName evidence="9">Phosphotransferase system EIIC domain-containing protein</fullName>
    </recommendedName>
</protein>
<dbReference type="EMBL" id="JXCL01000045">
    <property type="protein sequence ID" value="KIL10217.1"/>
    <property type="molecule type" value="Genomic_DNA"/>
</dbReference>
<keyword evidence="2" id="KW-0813">Transport</keyword>
<dbReference type="GO" id="GO:0009401">
    <property type="term" value="P:phosphoenolpyruvate-dependent sugar phosphotransferase system"/>
    <property type="evidence" value="ECO:0007669"/>
    <property type="project" value="InterPro"/>
</dbReference>
<dbReference type="PANTHER" id="PTHR40063">
    <property type="entry name" value="MEMBRANE PROTEIN-RELATED"/>
    <property type="match status" value="1"/>
</dbReference>
<feature type="transmembrane region" description="Helical" evidence="8">
    <location>
        <begin position="21"/>
        <end position="39"/>
    </location>
</feature>
<feature type="transmembrane region" description="Helical" evidence="8">
    <location>
        <begin position="164"/>
        <end position="190"/>
    </location>
</feature>
<dbReference type="Proteomes" id="UP000031978">
    <property type="component" value="Unassembled WGS sequence"/>
</dbReference>
<proteinExistence type="predicted"/>
<dbReference type="GO" id="GO:0008982">
    <property type="term" value="F:protein-N(PI)-phosphohistidine-sugar phosphotransferase activity"/>
    <property type="evidence" value="ECO:0007669"/>
    <property type="project" value="InterPro"/>
</dbReference>
<feature type="transmembrane region" description="Helical" evidence="8">
    <location>
        <begin position="120"/>
        <end position="144"/>
    </location>
</feature>
<feature type="transmembrane region" description="Helical" evidence="8">
    <location>
        <begin position="51"/>
        <end position="72"/>
    </location>
</feature>